<dbReference type="OrthoDB" id="5959530at2"/>
<evidence type="ECO:0000313" key="2">
    <source>
        <dbReference type="Proteomes" id="UP000305881"/>
    </source>
</evidence>
<dbReference type="Pfam" id="PF11743">
    <property type="entry name" value="DUF3301"/>
    <property type="match status" value="1"/>
</dbReference>
<dbReference type="EMBL" id="CP035467">
    <property type="protein sequence ID" value="QCW80974.1"/>
    <property type="molecule type" value="Genomic_DNA"/>
</dbReference>
<reference evidence="2" key="1">
    <citation type="journal article" date="2019" name="J. Bacteriol.">
        <title>A Mutagenic Screen Identifies a TonB-Dependent Receptor Required for the Lanthanide Metal Switch in the Type I Methanotroph 'Methylotuvimicrobium buryatense' 5GB1C.</title>
        <authorList>
            <person name="Groom J.D."/>
            <person name="Ford S.M."/>
            <person name="Pesesky M.W."/>
            <person name="Lidstrom M.E."/>
        </authorList>
    </citation>
    <scope>NUCLEOTIDE SEQUENCE [LARGE SCALE GENOMIC DNA]</scope>
    <source>
        <strain evidence="2">5GB1C</strain>
    </source>
</reference>
<dbReference type="RefSeq" id="WP_017841314.1">
    <property type="nucleotide sequence ID" value="NZ_CP035467.1"/>
</dbReference>
<dbReference type="STRING" id="675511.GCA_000341735_02824"/>
<name>A0A4P9UIR0_METBY</name>
<dbReference type="KEGG" id="mbur:EQU24_00910"/>
<dbReference type="InterPro" id="IPR021732">
    <property type="entry name" value="DUF3301"/>
</dbReference>
<dbReference type="Proteomes" id="UP000305881">
    <property type="component" value="Chromosome"/>
</dbReference>
<dbReference type="AlphaFoldDB" id="A0A4P9UIR0"/>
<gene>
    <name evidence="1" type="ORF">EQU24_00910</name>
</gene>
<organism evidence="1 2">
    <name type="scientific">Methylotuvimicrobium buryatense</name>
    <name type="common">Methylomicrobium buryatense</name>
    <dbReference type="NCBI Taxonomy" id="95641"/>
    <lineage>
        <taxon>Bacteria</taxon>
        <taxon>Pseudomonadati</taxon>
        <taxon>Pseudomonadota</taxon>
        <taxon>Gammaproteobacteria</taxon>
        <taxon>Methylococcales</taxon>
        <taxon>Methylococcaceae</taxon>
        <taxon>Methylotuvimicrobium</taxon>
    </lineage>
</organism>
<proteinExistence type="predicted"/>
<evidence type="ECO:0000313" key="1">
    <source>
        <dbReference type="EMBL" id="QCW80974.1"/>
    </source>
</evidence>
<sequence>MQVEVLLIFLLIVVLFCWSDALSIREYAYLAARKHCADMDVQMLDDCVALSRMTFKRDEFGKLRLMRSFEFEFSASGDDRYIGLITMTGRCIESIQMPPYRMV</sequence>
<accession>A0A4P9UIR0</accession>
<keyword evidence="2" id="KW-1185">Reference proteome</keyword>
<protein>
    <submittedName>
        <fullName evidence="1">DUF3301 domain-containing protein</fullName>
    </submittedName>
</protein>